<dbReference type="EMBL" id="JABBWK010000005">
    <property type="protein sequence ID" value="KAG1906173.1"/>
    <property type="molecule type" value="Genomic_DNA"/>
</dbReference>
<name>A0AAD4EH83_9AGAM</name>
<feature type="non-terminal residue" evidence="1">
    <location>
        <position position="94"/>
    </location>
</feature>
<comment type="caution">
    <text evidence="1">The sequence shown here is derived from an EMBL/GenBank/DDBJ whole genome shotgun (WGS) entry which is preliminary data.</text>
</comment>
<proteinExistence type="predicted"/>
<accession>A0AAD4EH83</accession>
<protein>
    <submittedName>
        <fullName evidence="1">Uncharacterized protein</fullName>
    </submittedName>
</protein>
<keyword evidence="2" id="KW-1185">Reference proteome</keyword>
<evidence type="ECO:0000313" key="1">
    <source>
        <dbReference type="EMBL" id="KAG1906173.1"/>
    </source>
</evidence>
<organism evidence="1 2">
    <name type="scientific">Suillus fuscotomentosus</name>
    <dbReference type="NCBI Taxonomy" id="1912939"/>
    <lineage>
        <taxon>Eukaryota</taxon>
        <taxon>Fungi</taxon>
        <taxon>Dikarya</taxon>
        <taxon>Basidiomycota</taxon>
        <taxon>Agaricomycotina</taxon>
        <taxon>Agaricomycetes</taxon>
        <taxon>Agaricomycetidae</taxon>
        <taxon>Boletales</taxon>
        <taxon>Suillineae</taxon>
        <taxon>Suillaceae</taxon>
        <taxon>Suillus</taxon>
    </lineage>
</organism>
<dbReference type="Proteomes" id="UP001195769">
    <property type="component" value="Unassembled WGS sequence"/>
</dbReference>
<dbReference type="AlphaFoldDB" id="A0AAD4EH83"/>
<evidence type="ECO:0000313" key="2">
    <source>
        <dbReference type="Proteomes" id="UP001195769"/>
    </source>
</evidence>
<dbReference type="RefSeq" id="XP_041231748.1">
    <property type="nucleotide sequence ID" value="XM_041374375.1"/>
</dbReference>
<dbReference type="GeneID" id="64668673"/>
<reference evidence="1" key="1">
    <citation type="journal article" date="2020" name="New Phytol.">
        <title>Comparative genomics reveals dynamic genome evolution in host specialist ectomycorrhizal fungi.</title>
        <authorList>
            <person name="Lofgren L.A."/>
            <person name="Nguyen N.H."/>
            <person name="Vilgalys R."/>
            <person name="Ruytinx J."/>
            <person name="Liao H.L."/>
            <person name="Branco S."/>
            <person name="Kuo A."/>
            <person name="LaButti K."/>
            <person name="Lipzen A."/>
            <person name="Andreopoulos W."/>
            <person name="Pangilinan J."/>
            <person name="Riley R."/>
            <person name="Hundley H."/>
            <person name="Na H."/>
            <person name="Barry K."/>
            <person name="Grigoriev I.V."/>
            <person name="Stajich J.E."/>
            <person name="Kennedy P.G."/>
        </authorList>
    </citation>
    <scope>NUCLEOTIDE SEQUENCE</scope>
    <source>
        <strain evidence="1">FC203</strain>
    </source>
</reference>
<sequence length="94" mass="10548">MATLALVPVESSTITPAADRELDKKWKSGLKVDIEKSLRSMVNEVKQNLNDTSSNALTSTVERERLSQEHVTPVKSIRNIAEEQFPVVLQRESQ</sequence>
<gene>
    <name evidence="1" type="ORF">F5891DRAFT_941978</name>
</gene>